<dbReference type="Pfam" id="PF04450">
    <property type="entry name" value="BSP"/>
    <property type="match status" value="1"/>
</dbReference>
<name>A0A8A4TC14_SULCO</name>
<dbReference type="Proteomes" id="UP000663929">
    <property type="component" value="Chromosome"/>
</dbReference>
<dbReference type="RefSeq" id="WP_237377316.1">
    <property type="nucleotide sequence ID" value="NZ_CP071793.1"/>
</dbReference>
<proteinExistence type="predicted"/>
<keyword evidence="2" id="KW-1185">Reference proteome</keyword>
<accession>A0A8A4TC14</accession>
<dbReference type="InterPro" id="IPR007541">
    <property type="entry name" value="Uncharacterised_BSP"/>
</dbReference>
<dbReference type="EMBL" id="CP071793">
    <property type="protein sequence ID" value="QTD47649.1"/>
    <property type="molecule type" value="Genomic_DNA"/>
</dbReference>
<dbReference type="PANTHER" id="PTHR33321">
    <property type="match status" value="1"/>
</dbReference>
<organism evidence="1 2">
    <name type="scientific">Sulfidibacter corallicola</name>
    <dbReference type="NCBI Taxonomy" id="2818388"/>
    <lineage>
        <taxon>Bacteria</taxon>
        <taxon>Pseudomonadati</taxon>
        <taxon>Acidobacteriota</taxon>
        <taxon>Holophagae</taxon>
        <taxon>Acanthopleuribacterales</taxon>
        <taxon>Acanthopleuribacteraceae</taxon>
        <taxon>Sulfidibacter</taxon>
    </lineage>
</organism>
<sequence>MFLFSRSSFCGISFLWLAAFGLLSGGVDGMAGDGGPMPSDGAARGPRDARWLKVTSPTVEYENDQSAGGRLFAQAVPDMTRYVHDIARRVGRMLYHDPAEVPAFERLTLRIFKFDGIAWKSGEPPHITVAVSTDYLLRYHEGGGDVAEEVRGILYHEMTHAYQHAEGMSSFAVEGIADVVRHRAGYIPNHFREPGGHWSDGYKTTAFFFAWIQEERGFDDFTYVLNQSAHPKNRGFWSWEDTITNATCHSVHTLWDEYQSWLSERP</sequence>
<dbReference type="AlphaFoldDB" id="A0A8A4TC14"/>
<gene>
    <name evidence="1" type="ORF">J3U87_18815</name>
</gene>
<evidence type="ECO:0008006" key="3">
    <source>
        <dbReference type="Google" id="ProtNLM"/>
    </source>
</evidence>
<evidence type="ECO:0000313" key="2">
    <source>
        <dbReference type="Proteomes" id="UP000663929"/>
    </source>
</evidence>
<dbReference type="KEGG" id="scor:J3U87_18815"/>
<protein>
    <recommendedName>
        <fullName evidence="3">Peptidase</fullName>
    </recommendedName>
</protein>
<evidence type="ECO:0000313" key="1">
    <source>
        <dbReference type="EMBL" id="QTD47649.1"/>
    </source>
</evidence>
<reference evidence="1" key="1">
    <citation type="submission" date="2021-03" db="EMBL/GenBank/DDBJ databases">
        <title>Acanthopleuribacteraceae sp. M133.</title>
        <authorList>
            <person name="Wang G."/>
        </authorList>
    </citation>
    <scope>NUCLEOTIDE SEQUENCE</scope>
    <source>
        <strain evidence="1">M133</strain>
    </source>
</reference>
<dbReference type="PANTHER" id="PTHR33321:SF12">
    <property type="entry name" value="PLANT BASIC SECRETORY PROTEIN (BSP) FAMILY PROTEIN"/>
    <property type="match status" value="1"/>
</dbReference>